<sequence length="1402" mass="161270">MYSRFNCVWMGIHHRIGHSGYSNGIVKKKEIVSKNIQPGKTIHEFMCTDVEHIKEYNMTAYILTHEKTKTEYLHLERDDTNNVFSVGFRTTPLDSMGTPHILEHTVLCGSEKYPVRDPFFKMLNRSLATFMNALTGPDYTFYPFSSQNEVDYRNLQKVYLDAVFKPNISRLDFLQEGWRLEHSKIEDKNSDLVFKGVVYNEMKGAFSETSSLFGQKFINQMLPKGTYGYVSGGDPLHIPELTHEYLKNFHATFYHPSNARIYSYGNFPLEANLKYVNEAYLSQYQFLDPRNTVVAKQERWNSPRRSEISCRVDQYGGPIEKQNQIAIGYAMSDITDIYETFMIMALAELMIIGPNSAFYKSLIEKNISGGYNSLTGYDNQIRDTLFVVGLKDMEISKFVDVEQIVNKTIEDIFKKGFEKDHIESVLHGFELSIKHQSPKFGLNLLFNLMPLWIHSGPILNALKVNELLNQLKENLANPSYIKTVIEKYFIQNNHKLIMTMKPDPKFDDAFNDAEAKLLKSKANALTSQQREVIYKEGLELSKAQKKNESLESLPCLKLDEISLNKTAPPLKHMVSETIPLQVCEANTNGVTYFKGILGTEGLDDKHRQLLPFFNYILDKFDTKSFNYREFDKHISKTTSGLNVITHVTEHIDQHGQYEQGILIASHCLDQNLPKMLDIWIEIFRKPNFDNKERMTMLLQNYCSSLTNGVIDSGHTYAMQAARSLISPVDNCKENLLGLRHVMNMQDVQKNYDIDQVTSIVQGIGKQVLTGSNLRATFHYSNTNIDINHSVDKFCKELCKGDENKEVNRINWTDNAIMPKEKRGLHIAMNIPVNFCAKVIPVVPYTDPDYPKLRVLSRFLTSKYFHPIVREQNGAYGGGAMLTLDGIFNFYSYRDPNSRVTLDVFDETADWMVQNASLVDDQTLFEAKLSILQQMDQPIAEYMKGVDLFLYGLSYDIWKTQRERVLSVKKEDLIEVCQKYLTSDKWAGKCVIGEGKAQDVKKGGEVWEKISGPQQIVYKKMSLPEAFKTAENYFEASIQFFKQYQYLYNFPNTDVLLNNILDEIHIEDLENINIFGKDLIDLTPGNTFLNEFYRKASRLRSNCDSYKRNDNLENNNMVCVPLGPKKKHEIIYLAKEIKVLGVECNESHYVTAKKRQRKYHENSLENVKFIKHTITAESHTNINNYLEDKFGKGQFCIIGLHSCADLTIDALNIFLNMEDAKALILMSCCYHKMREVNGRFHNFPLSNCMKGSFEKYEAWEFMSVPFLRLGAQPKKVSDNNCKIKRNKRKAVKTKAMGNDFETYIQNACQGFTLNKNDPSVGGETAQFDLDELRTIWKQITNTLTLKKAGIFIALQNSIQELVENLILFDRLMFLRENGIERSGIKKILDDKISPRALALVAYK</sequence>
<evidence type="ECO:0000259" key="12">
    <source>
        <dbReference type="SMART" id="SM01264"/>
    </source>
</evidence>
<evidence type="ECO:0000256" key="4">
    <source>
        <dbReference type="ARBA" id="ARBA00020167"/>
    </source>
</evidence>
<evidence type="ECO:0000256" key="3">
    <source>
        <dbReference type="ARBA" id="ARBA00007575"/>
    </source>
</evidence>
<dbReference type="GO" id="GO:0005759">
    <property type="term" value="C:mitochondrial matrix"/>
    <property type="evidence" value="ECO:0007669"/>
    <property type="project" value="TreeGrafter"/>
</dbReference>
<dbReference type="FunFam" id="3.30.830.10:FF:000013">
    <property type="entry name" value="Mitochondrial presequence protease"/>
    <property type="match status" value="1"/>
</dbReference>
<dbReference type="SUPFAM" id="SSF63411">
    <property type="entry name" value="LuxS/MPP-like metallohydrolase"/>
    <property type="match status" value="4"/>
</dbReference>
<proteinExistence type="inferred from homology"/>
<feature type="domain" description="Peptidase M16C associated" evidence="12">
    <location>
        <begin position="500"/>
        <end position="747"/>
    </location>
</feature>
<evidence type="ECO:0000313" key="14">
    <source>
        <dbReference type="Proteomes" id="UP000037510"/>
    </source>
</evidence>
<evidence type="ECO:0000256" key="8">
    <source>
        <dbReference type="ARBA" id="ARBA00022833"/>
    </source>
</evidence>
<keyword evidence="9" id="KW-0809">Transit peptide</keyword>
<keyword evidence="11" id="KW-0496">Mitochondrion</keyword>
<evidence type="ECO:0000256" key="9">
    <source>
        <dbReference type="ARBA" id="ARBA00022946"/>
    </source>
</evidence>
<evidence type="ECO:0000256" key="7">
    <source>
        <dbReference type="ARBA" id="ARBA00022801"/>
    </source>
</evidence>
<dbReference type="InterPro" id="IPR011249">
    <property type="entry name" value="Metalloenz_LuxS/M16"/>
</dbReference>
<evidence type="ECO:0000256" key="5">
    <source>
        <dbReference type="ARBA" id="ARBA00022670"/>
    </source>
</evidence>
<evidence type="ECO:0000256" key="2">
    <source>
        <dbReference type="ARBA" id="ARBA00004173"/>
    </source>
</evidence>
<evidence type="ECO:0000256" key="11">
    <source>
        <dbReference type="ARBA" id="ARBA00023128"/>
    </source>
</evidence>
<evidence type="ECO:0000256" key="6">
    <source>
        <dbReference type="ARBA" id="ARBA00022723"/>
    </source>
</evidence>
<comment type="cofactor">
    <cofactor evidence="1">
        <name>Zn(2+)</name>
        <dbReference type="ChEBI" id="CHEBI:29105"/>
    </cofactor>
</comment>
<dbReference type="FunFam" id="3.30.830.10:FF:000011">
    <property type="entry name" value="Presequence protease, mitochondrial"/>
    <property type="match status" value="1"/>
</dbReference>
<dbReference type="FunFam" id="3.30.830.10:FF:000009">
    <property type="entry name" value="Presequence protease, mitochondrial"/>
    <property type="match status" value="1"/>
</dbReference>
<accession>A0A0L7LHC8</accession>
<protein>
    <recommendedName>
        <fullName evidence="4">Presequence protease, mitochondrial</fullName>
    </recommendedName>
</protein>
<comment type="subcellular location">
    <subcellularLocation>
        <location evidence="2">Mitochondrion</location>
    </subcellularLocation>
</comment>
<dbReference type="PANTHER" id="PTHR43016">
    <property type="entry name" value="PRESEQUENCE PROTEASE"/>
    <property type="match status" value="1"/>
</dbReference>
<dbReference type="GO" id="GO:0004222">
    <property type="term" value="F:metalloendopeptidase activity"/>
    <property type="evidence" value="ECO:0007669"/>
    <property type="project" value="TreeGrafter"/>
</dbReference>
<dbReference type="PANTHER" id="PTHR43016:SF13">
    <property type="entry name" value="PRESEQUENCE PROTEASE, MITOCHONDRIAL"/>
    <property type="match status" value="1"/>
</dbReference>
<dbReference type="Proteomes" id="UP000037510">
    <property type="component" value="Unassembled WGS sequence"/>
</dbReference>
<dbReference type="InterPro" id="IPR025714">
    <property type="entry name" value="Methyltranfer_dom"/>
</dbReference>
<dbReference type="InterPro" id="IPR013578">
    <property type="entry name" value="Peptidase_M16C_assoc"/>
</dbReference>
<gene>
    <name evidence="13" type="ORF">OBRU01_08707</name>
</gene>
<name>A0A0L7LHC8_OPEBR</name>
<evidence type="ECO:0000313" key="13">
    <source>
        <dbReference type="EMBL" id="KOB74973.1"/>
    </source>
</evidence>
<comment type="caution">
    <text evidence="13">The sequence shown here is derived from an EMBL/GenBank/DDBJ whole genome shotgun (WGS) entry which is preliminary data.</text>
</comment>
<organism evidence="13 14">
    <name type="scientific">Operophtera brumata</name>
    <name type="common">Winter moth</name>
    <name type="synonym">Phalaena brumata</name>
    <dbReference type="NCBI Taxonomy" id="104452"/>
    <lineage>
        <taxon>Eukaryota</taxon>
        <taxon>Metazoa</taxon>
        <taxon>Ecdysozoa</taxon>
        <taxon>Arthropoda</taxon>
        <taxon>Hexapoda</taxon>
        <taxon>Insecta</taxon>
        <taxon>Pterygota</taxon>
        <taxon>Neoptera</taxon>
        <taxon>Endopterygota</taxon>
        <taxon>Lepidoptera</taxon>
        <taxon>Glossata</taxon>
        <taxon>Ditrysia</taxon>
        <taxon>Geometroidea</taxon>
        <taxon>Geometridae</taxon>
        <taxon>Larentiinae</taxon>
        <taxon>Operophtera</taxon>
    </lineage>
</organism>
<dbReference type="Gene3D" id="3.30.830.10">
    <property type="entry name" value="Metalloenzyme, LuxS/M16 peptidase-like"/>
    <property type="match status" value="4"/>
</dbReference>
<keyword evidence="6" id="KW-0479">Metal-binding</keyword>
<dbReference type="InterPro" id="IPR007863">
    <property type="entry name" value="Peptidase_M16_C"/>
</dbReference>
<dbReference type="Pfam" id="PF08367">
    <property type="entry name" value="M16C_assoc"/>
    <property type="match status" value="1"/>
</dbReference>
<keyword evidence="5 13" id="KW-0645">Protease</keyword>
<dbReference type="GO" id="GO:0046872">
    <property type="term" value="F:metal ion binding"/>
    <property type="evidence" value="ECO:0007669"/>
    <property type="project" value="UniProtKB-KW"/>
</dbReference>
<dbReference type="GO" id="GO:0016485">
    <property type="term" value="P:protein processing"/>
    <property type="evidence" value="ECO:0007669"/>
    <property type="project" value="TreeGrafter"/>
</dbReference>
<keyword evidence="10 13" id="KW-0482">Metalloprotease</keyword>
<evidence type="ECO:0000256" key="10">
    <source>
        <dbReference type="ARBA" id="ARBA00023049"/>
    </source>
</evidence>
<keyword evidence="14" id="KW-1185">Reference proteome</keyword>
<dbReference type="Pfam" id="PF13679">
    <property type="entry name" value="Methyltransf_32"/>
    <property type="match status" value="1"/>
</dbReference>
<dbReference type="InterPro" id="IPR055130">
    <property type="entry name" value="PreP_C"/>
</dbReference>
<dbReference type="Pfam" id="PF05193">
    <property type="entry name" value="Peptidase_M16_C"/>
    <property type="match status" value="1"/>
</dbReference>
<dbReference type="SMART" id="SM01264">
    <property type="entry name" value="M16C_associated"/>
    <property type="match status" value="1"/>
</dbReference>
<dbReference type="EMBL" id="JTDY01001068">
    <property type="protein sequence ID" value="KOB74973.1"/>
    <property type="molecule type" value="Genomic_DNA"/>
</dbReference>
<dbReference type="Pfam" id="PF22516">
    <property type="entry name" value="PreP_C"/>
    <property type="match status" value="1"/>
</dbReference>
<evidence type="ECO:0000256" key="1">
    <source>
        <dbReference type="ARBA" id="ARBA00001947"/>
    </source>
</evidence>
<keyword evidence="7" id="KW-0378">Hydrolase</keyword>
<comment type="similarity">
    <text evidence="3">Belongs to the peptidase M16 family. PreP subfamily.</text>
</comment>
<keyword evidence="8" id="KW-0862">Zinc</keyword>
<reference evidence="13 14" key="1">
    <citation type="journal article" date="2015" name="Genome Biol. Evol.">
        <title>The genome of winter moth (Operophtera brumata) provides a genomic perspective on sexual dimorphism and phenology.</title>
        <authorList>
            <person name="Derks M.F."/>
            <person name="Smit S."/>
            <person name="Salis L."/>
            <person name="Schijlen E."/>
            <person name="Bossers A."/>
            <person name="Mateman C."/>
            <person name="Pijl A.S."/>
            <person name="de Ridder D."/>
            <person name="Groenen M.A."/>
            <person name="Visser M.E."/>
            <person name="Megens H.J."/>
        </authorList>
    </citation>
    <scope>NUCLEOTIDE SEQUENCE [LARGE SCALE GENOMIC DNA]</scope>
    <source>
        <strain evidence="13">WM2013NL</strain>
        <tissue evidence="13">Head and thorax</tissue>
    </source>
</reference>
<dbReference type="STRING" id="104452.A0A0L7LHC8"/>